<organism evidence="2 3">
    <name type="scientific">Saccharata proteae CBS 121410</name>
    <dbReference type="NCBI Taxonomy" id="1314787"/>
    <lineage>
        <taxon>Eukaryota</taxon>
        <taxon>Fungi</taxon>
        <taxon>Dikarya</taxon>
        <taxon>Ascomycota</taxon>
        <taxon>Pezizomycotina</taxon>
        <taxon>Dothideomycetes</taxon>
        <taxon>Dothideomycetes incertae sedis</taxon>
        <taxon>Botryosphaeriales</taxon>
        <taxon>Saccharataceae</taxon>
        <taxon>Saccharata</taxon>
    </lineage>
</organism>
<reference evidence="2" key="1">
    <citation type="journal article" date="2020" name="Stud. Mycol.">
        <title>101 Dothideomycetes genomes: a test case for predicting lifestyles and emergence of pathogens.</title>
        <authorList>
            <person name="Haridas S."/>
            <person name="Albert R."/>
            <person name="Binder M."/>
            <person name="Bloem J."/>
            <person name="Labutti K."/>
            <person name="Salamov A."/>
            <person name="Andreopoulos B."/>
            <person name="Baker S."/>
            <person name="Barry K."/>
            <person name="Bills G."/>
            <person name="Bluhm B."/>
            <person name="Cannon C."/>
            <person name="Castanera R."/>
            <person name="Culley D."/>
            <person name="Daum C."/>
            <person name="Ezra D."/>
            <person name="Gonzalez J."/>
            <person name="Henrissat B."/>
            <person name="Kuo A."/>
            <person name="Liang C."/>
            <person name="Lipzen A."/>
            <person name="Lutzoni F."/>
            <person name="Magnuson J."/>
            <person name="Mondo S."/>
            <person name="Nolan M."/>
            <person name="Ohm R."/>
            <person name="Pangilinan J."/>
            <person name="Park H.-J."/>
            <person name="Ramirez L."/>
            <person name="Alfaro M."/>
            <person name="Sun H."/>
            <person name="Tritt A."/>
            <person name="Yoshinaga Y."/>
            <person name="Zwiers L.-H."/>
            <person name="Turgeon B."/>
            <person name="Goodwin S."/>
            <person name="Spatafora J."/>
            <person name="Crous P."/>
            <person name="Grigoriev I."/>
        </authorList>
    </citation>
    <scope>NUCLEOTIDE SEQUENCE</scope>
    <source>
        <strain evidence="2">CBS 121410</strain>
    </source>
</reference>
<accession>A0A9P4I2C9</accession>
<dbReference type="EMBL" id="ML978712">
    <property type="protein sequence ID" value="KAF2090917.1"/>
    <property type="molecule type" value="Genomic_DNA"/>
</dbReference>
<keyword evidence="1" id="KW-1133">Transmembrane helix</keyword>
<proteinExistence type="predicted"/>
<keyword evidence="1" id="KW-0472">Membrane</keyword>
<evidence type="ECO:0000313" key="2">
    <source>
        <dbReference type="EMBL" id="KAF2090917.1"/>
    </source>
</evidence>
<gene>
    <name evidence="2" type="ORF">K490DRAFT_62249</name>
</gene>
<dbReference type="Proteomes" id="UP000799776">
    <property type="component" value="Unassembled WGS sequence"/>
</dbReference>
<evidence type="ECO:0000313" key="3">
    <source>
        <dbReference type="Proteomes" id="UP000799776"/>
    </source>
</evidence>
<keyword evidence="3" id="KW-1185">Reference proteome</keyword>
<evidence type="ECO:0000256" key="1">
    <source>
        <dbReference type="SAM" id="Phobius"/>
    </source>
</evidence>
<sequence>MGVTLSTESSLAPISLASILVGFISFAFTFATFLRVTWQNYITILSASNQIHDLLGNLKQGLYEERAHLRRVRKLQRRRNTYGTSAYDKENIGVRLGGDGDDIATKVMRDAIRHMISEFRGLERPFLKDDDGRRYHDVRNGEGFAEEDEDDYYLSEYRPCGLRERWLWLRSKGDVEHLFGALTRLETRRMAKEVGEATLVLSRLGRDLQDVDDRLYELEQRLSRVVGIRRVG</sequence>
<keyword evidence="1" id="KW-0812">Transmembrane</keyword>
<protein>
    <submittedName>
        <fullName evidence="2">Uncharacterized protein</fullName>
    </submittedName>
</protein>
<feature type="transmembrane region" description="Helical" evidence="1">
    <location>
        <begin position="12"/>
        <end position="34"/>
    </location>
</feature>
<dbReference type="AlphaFoldDB" id="A0A9P4I2C9"/>
<comment type="caution">
    <text evidence="2">The sequence shown here is derived from an EMBL/GenBank/DDBJ whole genome shotgun (WGS) entry which is preliminary data.</text>
</comment>
<name>A0A9P4I2C9_9PEZI</name>
<dbReference type="OrthoDB" id="4148767at2759"/>